<organism evidence="2 3">
    <name type="scientific">Adiantum capillus-veneris</name>
    <name type="common">Maidenhair fern</name>
    <dbReference type="NCBI Taxonomy" id="13818"/>
    <lineage>
        <taxon>Eukaryota</taxon>
        <taxon>Viridiplantae</taxon>
        <taxon>Streptophyta</taxon>
        <taxon>Embryophyta</taxon>
        <taxon>Tracheophyta</taxon>
        <taxon>Polypodiopsida</taxon>
        <taxon>Polypodiidae</taxon>
        <taxon>Polypodiales</taxon>
        <taxon>Pteridineae</taxon>
        <taxon>Pteridaceae</taxon>
        <taxon>Vittarioideae</taxon>
        <taxon>Adiantum</taxon>
    </lineage>
</organism>
<reference evidence="2" key="1">
    <citation type="submission" date="2021-01" db="EMBL/GenBank/DDBJ databases">
        <title>Adiantum capillus-veneris genome.</title>
        <authorList>
            <person name="Fang Y."/>
            <person name="Liao Q."/>
        </authorList>
    </citation>
    <scope>NUCLEOTIDE SEQUENCE</scope>
    <source>
        <strain evidence="2">H3</strain>
        <tissue evidence="2">Leaf</tissue>
    </source>
</reference>
<sequence length="72" mass="7673">MVMLVAYMSSVANAEAEEVGRKLAAGAGAEVGEEAELWAKKGHYPYKKGYKKKGGYHHKKGGYGKGGLGHPH</sequence>
<accession>A0A9D4U6T1</accession>
<name>A0A9D4U6T1_ADICA</name>
<dbReference type="AlphaFoldDB" id="A0A9D4U6T1"/>
<feature type="compositionally biased region" description="Basic residues" evidence="1">
    <location>
        <begin position="52"/>
        <end position="62"/>
    </location>
</feature>
<proteinExistence type="predicted"/>
<evidence type="ECO:0000256" key="1">
    <source>
        <dbReference type="SAM" id="MobiDB-lite"/>
    </source>
</evidence>
<feature type="compositionally biased region" description="Gly residues" evidence="1">
    <location>
        <begin position="63"/>
        <end position="72"/>
    </location>
</feature>
<evidence type="ECO:0000313" key="2">
    <source>
        <dbReference type="EMBL" id="KAI5061544.1"/>
    </source>
</evidence>
<feature type="region of interest" description="Disordered" evidence="1">
    <location>
        <begin position="52"/>
        <end position="72"/>
    </location>
</feature>
<comment type="caution">
    <text evidence="2">The sequence shown here is derived from an EMBL/GenBank/DDBJ whole genome shotgun (WGS) entry which is preliminary data.</text>
</comment>
<dbReference type="EMBL" id="JABFUD020000023">
    <property type="protein sequence ID" value="KAI5061544.1"/>
    <property type="molecule type" value="Genomic_DNA"/>
</dbReference>
<gene>
    <name evidence="2" type="ORF">GOP47_0024049</name>
</gene>
<dbReference type="Proteomes" id="UP000886520">
    <property type="component" value="Chromosome 23"/>
</dbReference>
<protein>
    <submittedName>
        <fullName evidence="2">Uncharacterized protein</fullName>
    </submittedName>
</protein>
<keyword evidence="3" id="KW-1185">Reference proteome</keyword>
<evidence type="ECO:0000313" key="3">
    <source>
        <dbReference type="Proteomes" id="UP000886520"/>
    </source>
</evidence>